<evidence type="ECO:0000256" key="1">
    <source>
        <dbReference type="ARBA" id="ARBA00022714"/>
    </source>
</evidence>
<dbReference type="Gene3D" id="3.10.20.30">
    <property type="match status" value="1"/>
</dbReference>
<dbReference type="Pfam" id="PF00111">
    <property type="entry name" value="Fer2"/>
    <property type="match status" value="1"/>
</dbReference>
<dbReference type="InterPro" id="IPR051452">
    <property type="entry name" value="Diverse_Oxidoreductases"/>
</dbReference>
<evidence type="ECO:0000256" key="2">
    <source>
        <dbReference type="ARBA" id="ARBA00022723"/>
    </source>
</evidence>
<dbReference type="PROSITE" id="PS00197">
    <property type="entry name" value="2FE2S_FER_1"/>
    <property type="match status" value="1"/>
</dbReference>
<dbReference type="Proteomes" id="UP000319449">
    <property type="component" value="Unassembled WGS sequence"/>
</dbReference>
<dbReference type="AlphaFoldDB" id="A0A562VLT6"/>
<proteinExistence type="predicted"/>
<dbReference type="Gene3D" id="1.10.150.120">
    <property type="entry name" value="[2Fe-2S]-binding domain"/>
    <property type="match status" value="1"/>
</dbReference>
<dbReference type="InterPro" id="IPR002888">
    <property type="entry name" value="2Fe-2S-bd"/>
</dbReference>
<dbReference type="GO" id="GO:0051537">
    <property type="term" value="F:2 iron, 2 sulfur cluster binding"/>
    <property type="evidence" value="ECO:0007669"/>
    <property type="project" value="UniProtKB-KW"/>
</dbReference>
<dbReference type="InterPro" id="IPR036884">
    <property type="entry name" value="2Fe-2S-bd_dom_sf"/>
</dbReference>
<dbReference type="PANTHER" id="PTHR44379:SF2">
    <property type="entry name" value="BLR6218 PROTEIN"/>
    <property type="match status" value="1"/>
</dbReference>
<dbReference type="PROSITE" id="PS51085">
    <property type="entry name" value="2FE2S_FER_2"/>
    <property type="match status" value="1"/>
</dbReference>
<dbReference type="SUPFAM" id="SSF47741">
    <property type="entry name" value="CO dehydrogenase ISP C-domain like"/>
    <property type="match status" value="1"/>
</dbReference>
<keyword evidence="2" id="KW-0479">Metal-binding</keyword>
<comment type="caution">
    <text evidence="7">The sequence shown here is derived from an EMBL/GenBank/DDBJ whole genome shotgun (WGS) entry which is preliminary data.</text>
</comment>
<keyword evidence="4" id="KW-0408">Iron</keyword>
<evidence type="ECO:0000256" key="4">
    <source>
        <dbReference type="ARBA" id="ARBA00023004"/>
    </source>
</evidence>
<evidence type="ECO:0000256" key="5">
    <source>
        <dbReference type="ARBA" id="ARBA00023014"/>
    </source>
</evidence>
<dbReference type="EMBL" id="VLLN01000015">
    <property type="protein sequence ID" value="TWJ18697.1"/>
    <property type="molecule type" value="Genomic_DNA"/>
</dbReference>
<evidence type="ECO:0000259" key="6">
    <source>
        <dbReference type="PROSITE" id="PS51085"/>
    </source>
</evidence>
<accession>A0A562VLT6</accession>
<dbReference type="InterPro" id="IPR006058">
    <property type="entry name" value="2Fe2S_fd_BS"/>
</dbReference>
<keyword evidence="3" id="KW-0560">Oxidoreductase</keyword>
<sequence>MIVVVNGKEHTVNVDPETPLLWVLREQLGLTGSKFGCGEGLCGACTVLIDGAPERSCVTPVKDVQGKPVVTIEGIPEDHPVKKAWLAEEVSQCGYCQPGQIMGAVALLKKKPQPSDADIDAAMSGNLCRCGTYGRIRRAIHAATGKGGKP</sequence>
<dbReference type="CDD" id="cd00207">
    <property type="entry name" value="fer2"/>
    <property type="match status" value="1"/>
</dbReference>
<dbReference type="Pfam" id="PF01799">
    <property type="entry name" value="Fer2_2"/>
    <property type="match status" value="1"/>
</dbReference>
<evidence type="ECO:0000313" key="7">
    <source>
        <dbReference type="EMBL" id="TWJ18697.1"/>
    </source>
</evidence>
<dbReference type="GO" id="GO:0046872">
    <property type="term" value="F:metal ion binding"/>
    <property type="evidence" value="ECO:0007669"/>
    <property type="project" value="UniProtKB-KW"/>
</dbReference>
<reference evidence="7 8" key="1">
    <citation type="submission" date="2019-07" db="EMBL/GenBank/DDBJ databases">
        <title>Genomic Encyclopedia of Archaeal and Bacterial Type Strains, Phase II (KMG-II): from individual species to whole genera.</title>
        <authorList>
            <person name="Goeker M."/>
        </authorList>
    </citation>
    <scope>NUCLEOTIDE SEQUENCE [LARGE SCALE GENOMIC DNA]</scope>
    <source>
        <strain evidence="7 8">ATCC BAA-1139</strain>
    </source>
</reference>
<dbReference type="PANTHER" id="PTHR44379">
    <property type="entry name" value="OXIDOREDUCTASE WITH IRON-SULFUR SUBUNIT"/>
    <property type="match status" value="1"/>
</dbReference>
<dbReference type="GO" id="GO:0016491">
    <property type="term" value="F:oxidoreductase activity"/>
    <property type="evidence" value="ECO:0007669"/>
    <property type="project" value="UniProtKB-KW"/>
</dbReference>
<gene>
    <name evidence="7" type="ORF">JN12_02517</name>
</gene>
<feature type="domain" description="2Fe-2S ferredoxin-type" evidence="6">
    <location>
        <begin position="1"/>
        <end position="75"/>
    </location>
</feature>
<dbReference type="InterPro" id="IPR012675">
    <property type="entry name" value="Beta-grasp_dom_sf"/>
</dbReference>
<keyword evidence="5" id="KW-0411">Iron-sulfur</keyword>
<evidence type="ECO:0000256" key="3">
    <source>
        <dbReference type="ARBA" id="ARBA00023002"/>
    </source>
</evidence>
<dbReference type="SUPFAM" id="SSF54292">
    <property type="entry name" value="2Fe-2S ferredoxin-like"/>
    <property type="match status" value="1"/>
</dbReference>
<dbReference type="RefSeq" id="WP_145023252.1">
    <property type="nucleotide sequence ID" value="NZ_VLLN01000015.1"/>
</dbReference>
<keyword evidence="8" id="KW-1185">Reference proteome</keyword>
<dbReference type="FunFam" id="3.10.20.30:FF:000020">
    <property type="entry name" value="Xanthine dehydrogenase iron-sulfur subunit"/>
    <property type="match status" value="1"/>
</dbReference>
<keyword evidence="1" id="KW-0001">2Fe-2S</keyword>
<protein>
    <submittedName>
        <fullName evidence="7">Isoquinoline 1-oxidoreductase alpha subunit</fullName>
    </submittedName>
</protein>
<dbReference type="InterPro" id="IPR001041">
    <property type="entry name" value="2Fe-2S_ferredoxin-type"/>
</dbReference>
<evidence type="ECO:0000313" key="8">
    <source>
        <dbReference type="Proteomes" id="UP000319449"/>
    </source>
</evidence>
<dbReference type="InterPro" id="IPR036010">
    <property type="entry name" value="2Fe-2S_ferredoxin-like_sf"/>
</dbReference>
<organism evidence="7 8">
    <name type="scientific">Geobacter argillaceus</name>
    <dbReference type="NCBI Taxonomy" id="345631"/>
    <lineage>
        <taxon>Bacteria</taxon>
        <taxon>Pseudomonadati</taxon>
        <taxon>Thermodesulfobacteriota</taxon>
        <taxon>Desulfuromonadia</taxon>
        <taxon>Geobacterales</taxon>
        <taxon>Geobacteraceae</taxon>
        <taxon>Geobacter</taxon>
    </lineage>
</organism>
<dbReference type="OrthoDB" id="9775084at2"/>
<name>A0A562VLT6_9BACT</name>